<evidence type="ECO:0000313" key="3">
    <source>
        <dbReference type="Proteomes" id="UP000576550"/>
    </source>
</evidence>
<dbReference type="PANTHER" id="PTHR36832">
    <property type="entry name" value="SLR1174 PROTEIN-RELATED"/>
    <property type="match status" value="1"/>
</dbReference>
<accession>A0A832Q7K6</accession>
<keyword evidence="1" id="KW-1133">Transmembrane helix</keyword>
<feature type="transmembrane region" description="Helical" evidence="1">
    <location>
        <begin position="63"/>
        <end position="80"/>
    </location>
</feature>
<dbReference type="InterPro" id="IPR010390">
    <property type="entry name" value="ABC-2_transporter-like"/>
</dbReference>
<dbReference type="Pfam" id="PF06182">
    <property type="entry name" value="ABC2_membrane_6"/>
    <property type="match status" value="1"/>
</dbReference>
<evidence type="ECO:0008006" key="4">
    <source>
        <dbReference type="Google" id="ProtNLM"/>
    </source>
</evidence>
<feature type="transmembrane region" description="Helical" evidence="1">
    <location>
        <begin position="119"/>
        <end position="137"/>
    </location>
</feature>
<feature type="transmembrane region" description="Helical" evidence="1">
    <location>
        <begin position="188"/>
        <end position="219"/>
    </location>
</feature>
<sequence>MKLNRKKNKNRKILSREIQMYFSREFQYRGQMVAWILADILKILGLCFIWLTSAKVNGNVEQGYVVTYYILIMLVSKFTSDYTVEHGVRNILDGRFSNFLIKPFNYLLEYLGINIGGNVLRVILFLPAFLLGILIAWKSNLWIMNFNILSIFLGLIAIVIGFSISFLMGNIIALAAIKIKEMDSIRIFFYNVASLLSGEFIPLAFISGVARKFFILLPFRYTLSFPVEVFIGDIETKDMLLGFLMGITWLTVLYFSYKLIYKKAIKRYEAEGI</sequence>
<reference evidence="2 3" key="1">
    <citation type="journal article" date="2020" name="Biotechnol. Biofuels">
        <title>New insights from the biogas microbiome by comprehensive genome-resolved metagenomics of nearly 1600 species originating from multiple anaerobic digesters.</title>
        <authorList>
            <person name="Campanaro S."/>
            <person name="Treu L."/>
            <person name="Rodriguez-R L.M."/>
            <person name="Kovalovszki A."/>
            <person name="Ziels R.M."/>
            <person name="Maus I."/>
            <person name="Zhu X."/>
            <person name="Kougias P.G."/>
            <person name="Basile A."/>
            <person name="Luo G."/>
            <person name="Schluter A."/>
            <person name="Konstantinidis K.T."/>
            <person name="Angelidaki I."/>
        </authorList>
    </citation>
    <scope>NUCLEOTIDE SEQUENCE [LARGE SCALE GENOMIC DNA]</scope>
    <source>
        <strain evidence="2">AS05jafATM_89</strain>
    </source>
</reference>
<keyword evidence="1" id="KW-0472">Membrane</keyword>
<dbReference type="Proteomes" id="UP000576550">
    <property type="component" value="Unassembled WGS sequence"/>
</dbReference>
<protein>
    <recommendedName>
        <fullName evidence="4">ABC transporter permease</fullName>
    </recommendedName>
</protein>
<proteinExistence type="predicted"/>
<feature type="transmembrane region" description="Helical" evidence="1">
    <location>
        <begin position="239"/>
        <end position="257"/>
    </location>
</feature>
<organism evidence="2 3">
    <name type="scientific">Candidatus Dojkabacteria bacterium</name>
    <dbReference type="NCBI Taxonomy" id="2099670"/>
    <lineage>
        <taxon>Bacteria</taxon>
        <taxon>Candidatus Dojkabacteria</taxon>
    </lineage>
</organism>
<evidence type="ECO:0000256" key="1">
    <source>
        <dbReference type="SAM" id="Phobius"/>
    </source>
</evidence>
<comment type="caution">
    <text evidence="2">The sequence shown here is derived from an EMBL/GenBank/DDBJ whole genome shotgun (WGS) entry which is preliminary data.</text>
</comment>
<feature type="transmembrane region" description="Helical" evidence="1">
    <location>
        <begin position="32"/>
        <end position="51"/>
    </location>
</feature>
<dbReference type="PANTHER" id="PTHR36832:SF1">
    <property type="entry name" value="SLR1174 PROTEIN"/>
    <property type="match status" value="1"/>
</dbReference>
<dbReference type="AlphaFoldDB" id="A0A832Q7K6"/>
<dbReference type="EMBL" id="DUTP01000002">
    <property type="protein sequence ID" value="HHX99224.1"/>
    <property type="molecule type" value="Genomic_DNA"/>
</dbReference>
<name>A0A832Q7K6_9BACT</name>
<evidence type="ECO:0000313" key="2">
    <source>
        <dbReference type="EMBL" id="HHX99224.1"/>
    </source>
</evidence>
<feature type="transmembrane region" description="Helical" evidence="1">
    <location>
        <begin position="149"/>
        <end position="176"/>
    </location>
</feature>
<gene>
    <name evidence="2" type="ORF">GX533_00875</name>
</gene>
<keyword evidence="1" id="KW-0812">Transmembrane</keyword>